<evidence type="ECO:0000313" key="1">
    <source>
        <dbReference type="EMBL" id="WOV86623.1"/>
    </source>
</evidence>
<protein>
    <submittedName>
        <fullName evidence="1">OsmC family protein</fullName>
    </submittedName>
</protein>
<dbReference type="InterPro" id="IPR015946">
    <property type="entry name" value="KH_dom-like_a/b"/>
</dbReference>
<sequence length="128" mass="14719">MKFEMTENGFQTETSYGTLQISGNDEFGFRPYQLLVSSIAVCSGGVMRKILERKRIPAKNITIDIKEVYRNEEKASRVERIHMHFIIEGIELSNVQMDKIMEVTANNCSMVQSVKDSIEVIETYEFVN</sequence>
<dbReference type="Gene3D" id="3.30.300.20">
    <property type="match status" value="1"/>
</dbReference>
<dbReference type="InterPro" id="IPR036102">
    <property type="entry name" value="OsmC/Ohrsf"/>
</dbReference>
<dbReference type="Proteomes" id="UP001303902">
    <property type="component" value="Chromosome"/>
</dbReference>
<dbReference type="PANTHER" id="PTHR34352">
    <property type="entry name" value="PROTEIN YHFA"/>
    <property type="match status" value="1"/>
</dbReference>
<gene>
    <name evidence="1" type="ORF">QWT69_12095</name>
</gene>
<keyword evidence="2" id="KW-1185">Reference proteome</keyword>
<accession>A0ABZ0L3Y7</accession>
<dbReference type="RefSeq" id="WP_317965983.1">
    <property type="nucleotide sequence ID" value="NZ_CP129118.1"/>
</dbReference>
<dbReference type="SUPFAM" id="SSF82784">
    <property type="entry name" value="OsmC-like"/>
    <property type="match status" value="1"/>
</dbReference>
<dbReference type="PANTHER" id="PTHR34352:SF1">
    <property type="entry name" value="PROTEIN YHFA"/>
    <property type="match status" value="1"/>
</dbReference>
<dbReference type="Pfam" id="PF02566">
    <property type="entry name" value="OsmC"/>
    <property type="match status" value="1"/>
</dbReference>
<reference evidence="1 2" key="1">
    <citation type="submission" date="2023-06" db="EMBL/GenBank/DDBJ databases">
        <title>Sporosarcina sp. nov., isolated from Korean tranditional fermented seafood 'Jeotgal'.</title>
        <authorList>
            <person name="Yang A.I."/>
            <person name="Shin N.-R."/>
        </authorList>
    </citation>
    <scope>NUCLEOTIDE SEQUENCE [LARGE SCALE GENOMIC DNA]</scope>
    <source>
        <strain evidence="1 2">T2O-4</strain>
    </source>
</reference>
<name>A0ABZ0L3Y7_9BACL</name>
<dbReference type="InterPro" id="IPR003718">
    <property type="entry name" value="OsmC/Ohr_fam"/>
</dbReference>
<organism evidence="1 2">
    <name type="scientific">Sporosarcina oncorhynchi</name>
    <dbReference type="NCBI Taxonomy" id="3056444"/>
    <lineage>
        <taxon>Bacteria</taxon>
        <taxon>Bacillati</taxon>
        <taxon>Bacillota</taxon>
        <taxon>Bacilli</taxon>
        <taxon>Bacillales</taxon>
        <taxon>Caryophanaceae</taxon>
        <taxon>Sporosarcina</taxon>
    </lineage>
</organism>
<evidence type="ECO:0000313" key="2">
    <source>
        <dbReference type="Proteomes" id="UP001303902"/>
    </source>
</evidence>
<proteinExistence type="predicted"/>
<dbReference type="EMBL" id="CP129118">
    <property type="protein sequence ID" value="WOV86623.1"/>
    <property type="molecule type" value="Genomic_DNA"/>
</dbReference>